<feature type="non-terminal residue" evidence="1">
    <location>
        <position position="1"/>
    </location>
</feature>
<dbReference type="PANTHER" id="PTHR31511">
    <property type="entry name" value="PROTEIN CBG23764"/>
    <property type="match status" value="1"/>
</dbReference>
<dbReference type="OrthoDB" id="7694315at2759"/>
<dbReference type="PaxDb" id="67767-A0A0J7JTT0"/>
<sequence length="148" mass="16931">VLTSFEEFQGKGSGWVIEAIQYMEVMTAAYKPLAASSYIPLPELLFNKKAIINIQNKDHKCLIWSVLAALHPVEKNAERVTKYQAYENELNTDGLSFPTPLQQIGKFERMNNLSINVYGWENDEILPLRITANPLGIYFLYILTNYIV</sequence>
<dbReference type="EMBL" id="LBMM01033912">
    <property type="protein sequence ID" value="KMQ81582.1"/>
    <property type="molecule type" value="Genomic_DNA"/>
</dbReference>
<dbReference type="STRING" id="67767.A0A0J7JTT0"/>
<gene>
    <name evidence="1" type="ORF">RF55_25884</name>
</gene>
<dbReference type="Proteomes" id="UP000036403">
    <property type="component" value="Unassembled WGS sequence"/>
</dbReference>
<reference evidence="1 2" key="1">
    <citation type="submission" date="2015-04" db="EMBL/GenBank/DDBJ databases">
        <title>Lasius niger genome sequencing.</title>
        <authorList>
            <person name="Konorov E.A."/>
            <person name="Nikitin M.A."/>
            <person name="Kirill M.V."/>
            <person name="Chang P."/>
        </authorList>
    </citation>
    <scope>NUCLEOTIDE SEQUENCE [LARGE SCALE GENOMIC DNA]</scope>
    <source>
        <tissue evidence="1">Whole</tissue>
    </source>
</reference>
<dbReference type="AlphaFoldDB" id="A0A0J7JTT0"/>
<organism evidence="1 2">
    <name type="scientific">Lasius niger</name>
    <name type="common">Black garden ant</name>
    <dbReference type="NCBI Taxonomy" id="67767"/>
    <lineage>
        <taxon>Eukaryota</taxon>
        <taxon>Metazoa</taxon>
        <taxon>Ecdysozoa</taxon>
        <taxon>Arthropoda</taxon>
        <taxon>Hexapoda</taxon>
        <taxon>Insecta</taxon>
        <taxon>Pterygota</taxon>
        <taxon>Neoptera</taxon>
        <taxon>Endopterygota</taxon>
        <taxon>Hymenoptera</taxon>
        <taxon>Apocrita</taxon>
        <taxon>Aculeata</taxon>
        <taxon>Formicoidea</taxon>
        <taxon>Formicidae</taxon>
        <taxon>Formicinae</taxon>
        <taxon>Lasius</taxon>
        <taxon>Lasius</taxon>
    </lineage>
</organism>
<keyword evidence="2" id="KW-1185">Reference proteome</keyword>
<name>A0A0J7JTT0_LASNI</name>
<dbReference type="PANTHER" id="PTHR31511:SF12">
    <property type="entry name" value="RHO TERMINATION FACTOR N-TERMINAL DOMAIN-CONTAINING PROTEIN"/>
    <property type="match status" value="1"/>
</dbReference>
<evidence type="ECO:0000313" key="1">
    <source>
        <dbReference type="EMBL" id="KMQ81582.1"/>
    </source>
</evidence>
<proteinExistence type="predicted"/>
<comment type="caution">
    <text evidence="1">The sequence shown here is derived from an EMBL/GenBank/DDBJ whole genome shotgun (WGS) entry which is preliminary data.</text>
</comment>
<protein>
    <submittedName>
        <fullName evidence="1">Uncharacterized protein</fullName>
    </submittedName>
</protein>
<evidence type="ECO:0000313" key="2">
    <source>
        <dbReference type="Proteomes" id="UP000036403"/>
    </source>
</evidence>
<accession>A0A0J7JTT0</accession>